<sequence>MSWAPSSSNSGAWGDSSTTDVLVAAAAAGMIHFQQLKSGTSITKRCFSQHWSLQLLLRSDVLGLPAPAQM</sequence>
<name>A0A8T0PLK3_PANVG</name>
<comment type="caution">
    <text evidence="1">The sequence shown here is derived from an EMBL/GenBank/DDBJ whole genome shotgun (WGS) entry which is preliminary data.</text>
</comment>
<accession>A0A8T0PLK3</accession>
<proteinExistence type="predicted"/>
<evidence type="ECO:0000313" key="1">
    <source>
        <dbReference type="EMBL" id="KAG2561788.1"/>
    </source>
</evidence>
<dbReference type="EMBL" id="CM029051">
    <property type="protein sequence ID" value="KAG2561788.1"/>
    <property type="molecule type" value="Genomic_DNA"/>
</dbReference>
<reference evidence="1" key="1">
    <citation type="submission" date="2020-05" db="EMBL/GenBank/DDBJ databases">
        <title>WGS assembly of Panicum virgatum.</title>
        <authorList>
            <person name="Lovell J.T."/>
            <person name="Jenkins J."/>
            <person name="Shu S."/>
            <person name="Juenger T.E."/>
            <person name="Schmutz J."/>
        </authorList>
    </citation>
    <scope>NUCLEOTIDE SEQUENCE</scope>
    <source>
        <strain evidence="1">AP13</strain>
    </source>
</reference>
<gene>
    <name evidence="1" type="ORF">PVAP13_8KG097103</name>
</gene>
<dbReference type="Proteomes" id="UP000823388">
    <property type="component" value="Chromosome 8K"/>
</dbReference>
<keyword evidence="2" id="KW-1185">Reference proteome</keyword>
<evidence type="ECO:0000313" key="2">
    <source>
        <dbReference type="Proteomes" id="UP000823388"/>
    </source>
</evidence>
<dbReference type="AlphaFoldDB" id="A0A8T0PLK3"/>
<organism evidence="1 2">
    <name type="scientific">Panicum virgatum</name>
    <name type="common">Blackwell switchgrass</name>
    <dbReference type="NCBI Taxonomy" id="38727"/>
    <lineage>
        <taxon>Eukaryota</taxon>
        <taxon>Viridiplantae</taxon>
        <taxon>Streptophyta</taxon>
        <taxon>Embryophyta</taxon>
        <taxon>Tracheophyta</taxon>
        <taxon>Spermatophyta</taxon>
        <taxon>Magnoliopsida</taxon>
        <taxon>Liliopsida</taxon>
        <taxon>Poales</taxon>
        <taxon>Poaceae</taxon>
        <taxon>PACMAD clade</taxon>
        <taxon>Panicoideae</taxon>
        <taxon>Panicodae</taxon>
        <taxon>Paniceae</taxon>
        <taxon>Panicinae</taxon>
        <taxon>Panicum</taxon>
        <taxon>Panicum sect. Hiantes</taxon>
    </lineage>
</organism>
<protein>
    <submittedName>
        <fullName evidence="1">Uncharacterized protein</fullName>
    </submittedName>
</protein>